<accession>A0A6H5H6R2</accession>
<feature type="compositionally biased region" description="Polar residues" evidence="1">
    <location>
        <begin position="534"/>
        <end position="571"/>
    </location>
</feature>
<organism evidence="3 4">
    <name type="scientific">Nesidiocoris tenuis</name>
    <dbReference type="NCBI Taxonomy" id="355587"/>
    <lineage>
        <taxon>Eukaryota</taxon>
        <taxon>Metazoa</taxon>
        <taxon>Ecdysozoa</taxon>
        <taxon>Arthropoda</taxon>
        <taxon>Hexapoda</taxon>
        <taxon>Insecta</taxon>
        <taxon>Pterygota</taxon>
        <taxon>Neoptera</taxon>
        <taxon>Paraneoptera</taxon>
        <taxon>Hemiptera</taxon>
        <taxon>Heteroptera</taxon>
        <taxon>Panheteroptera</taxon>
        <taxon>Cimicomorpha</taxon>
        <taxon>Miridae</taxon>
        <taxon>Dicyphina</taxon>
        <taxon>Nesidiocoris</taxon>
    </lineage>
</organism>
<feature type="region of interest" description="Disordered" evidence="1">
    <location>
        <begin position="640"/>
        <end position="704"/>
    </location>
</feature>
<dbReference type="OrthoDB" id="2951111at2759"/>
<dbReference type="Proteomes" id="UP000479000">
    <property type="component" value="Unassembled WGS sequence"/>
</dbReference>
<feature type="compositionally biased region" description="Polar residues" evidence="1">
    <location>
        <begin position="489"/>
        <end position="509"/>
    </location>
</feature>
<name>A0A6H5H6R2_9HEMI</name>
<proteinExistence type="predicted"/>
<evidence type="ECO:0000256" key="1">
    <source>
        <dbReference type="SAM" id="MobiDB-lite"/>
    </source>
</evidence>
<dbReference type="InterPro" id="IPR005303">
    <property type="entry name" value="MOCOS_middle"/>
</dbReference>
<gene>
    <name evidence="3" type="ORF">NTEN_LOCUS17961</name>
</gene>
<evidence type="ECO:0000313" key="4">
    <source>
        <dbReference type="Proteomes" id="UP000479000"/>
    </source>
</evidence>
<feature type="compositionally biased region" description="Low complexity" evidence="1">
    <location>
        <begin position="99"/>
        <end position="113"/>
    </location>
</feature>
<feature type="region of interest" description="Disordered" evidence="1">
    <location>
        <begin position="383"/>
        <end position="425"/>
    </location>
</feature>
<evidence type="ECO:0000313" key="3">
    <source>
        <dbReference type="EMBL" id="CAB0013350.1"/>
    </source>
</evidence>
<evidence type="ECO:0000259" key="2">
    <source>
        <dbReference type="Pfam" id="PF03476"/>
    </source>
</evidence>
<feature type="region of interest" description="Disordered" evidence="1">
    <location>
        <begin position="99"/>
        <end position="118"/>
    </location>
</feature>
<sequence>MEFISARTYPHLLQIEVGLATNGKMHLDYDGSRVEFEIPSGKPDKKIRLWTEQVPVVDCGDDVADWMTSVKDSWQSLLRISEEISSFVGHLLTKKIRTNGSASVTTSSSGTSNPAPASSECERIWSWKLGDCVKSASGQKSTENGPTRSIREVLPTIDDSFAMDKSIKEDPDGADSGASKSSKGEDAEPLIKVKRILTTMVNFVRDISPERGDRLAKAAVNLVSIHEYLATHPGCVIDPEFSPCQNSEVFHLDVNKRRYQERFRTQFTYYTEFQTIFCRSAAEFLIFQPVRRGIRPSRQPGWATTSEKATFGAGAPAGLVAVTALHHIRPHRCSTGASSCLRRRAVAKHSCHPIENFVEDPIEKFQGTKNQVISIRVAAANAGTSPATSTGGTTPIGPSPVGPATPIGPSPVAATPPIGASPNGAATPMGPSPNGATSIGTGPIAGAPIGSMPIGPPSVGASPMVGKHGPPMPVVPNAAMHKVPGAPNRQFQYPQAPQTTHHIQIQQSKGGAGSRGFASTSAPQAVVHHRPPTSVRTQSVMSTQASIGSQGSMSTQASIGTQGPIGTQTPLSQVPISTQVQTGSPLLHQNATHAQQLLQHQKVTEFQPIDRALSGSASYSPGEATSCSFGSNVGAIAKASGANSGAAITRSDPSSAFSSRREPMSSESSDEDEVEPAEFPPSPEEPKSDLEDSPVTPNSNSIGKYDLHPMPESIFSTFAPLNHFSSLYSREDVFKLYIYLYLSPLSRTRPDVDADAYNTFGTSGAPSSATADATCCNQQFGPWVVRRFAADVDISVDDVYSADRGNPRCSRTAETPP</sequence>
<protein>
    <recommendedName>
        <fullName evidence="2">Molybdenum cofactor sulfurase middle domain-containing protein</fullName>
    </recommendedName>
</protein>
<dbReference type="EMBL" id="CADCXU010026565">
    <property type="protein sequence ID" value="CAB0013350.1"/>
    <property type="molecule type" value="Genomic_DNA"/>
</dbReference>
<dbReference type="AlphaFoldDB" id="A0A6H5H6R2"/>
<feature type="compositionally biased region" description="Low complexity" evidence="1">
    <location>
        <begin position="383"/>
        <end position="396"/>
    </location>
</feature>
<feature type="domain" description="Molybdenum cofactor sulfurase middle" evidence="2">
    <location>
        <begin position="3"/>
        <end position="70"/>
    </location>
</feature>
<keyword evidence="4" id="KW-1185">Reference proteome</keyword>
<reference evidence="3 4" key="1">
    <citation type="submission" date="2020-02" db="EMBL/GenBank/DDBJ databases">
        <authorList>
            <person name="Ferguson B K."/>
        </authorList>
    </citation>
    <scope>NUCLEOTIDE SEQUENCE [LARGE SCALE GENOMIC DNA]</scope>
</reference>
<feature type="region of interest" description="Disordered" evidence="1">
    <location>
        <begin position="486"/>
        <end position="571"/>
    </location>
</feature>
<dbReference type="Pfam" id="PF03476">
    <property type="entry name" value="MOSC_N"/>
    <property type="match status" value="1"/>
</dbReference>
<feature type="compositionally biased region" description="Pro residues" evidence="1">
    <location>
        <begin position="397"/>
        <end position="409"/>
    </location>
</feature>
<dbReference type="SUPFAM" id="SSF141673">
    <property type="entry name" value="MOSC N-terminal domain-like"/>
    <property type="match status" value="1"/>
</dbReference>
<feature type="region of interest" description="Disordered" evidence="1">
    <location>
        <begin position="162"/>
        <end position="186"/>
    </location>
</feature>